<dbReference type="PANTHER" id="PTHR34220:SF7">
    <property type="entry name" value="SENSOR HISTIDINE KINASE YPDA"/>
    <property type="match status" value="1"/>
</dbReference>
<dbReference type="OrthoDB" id="9809348at2"/>
<dbReference type="InterPro" id="IPR003660">
    <property type="entry name" value="HAMP_dom"/>
</dbReference>
<proteinExistence type="predicted"/>
<keyword evidence="6" id="KW-0472">Membrane</keyword>
<feature type="domain" description="HAMP" evidence="7">
    <location>
        <begin position="307"/>
        <end position="360"/>
    </location>
</feature>
<keyword evidence="9" id="KW-1185">Reference proteome</keyword>
<keyword evidence="2" id="KW-0597">Phosphoprotein</keyword>
<evidence type="ECO:0000313" key="8">
    <source>
        <dbReference type="EMBL" id="RZT00400.1"/>
    </source>
</evidence>
<comment type="caution">
    <text evidence="8">The sequence shown here is derived from an EMBL/GenBank/DDBJ whole genome shotgun (WGS) entry which is preliminary data.</text>
</comment>
<dbReference type="GO" id="GO:0000155">
    <property type="term" value="F:phosphorelay sensor kinase activity"/>
    <property type="evidence" value="ECO:0007669"/>
    <property type="project" value="InterPro"/>
</dbReference>
<dbReference type="InterPro" id="IPR010559">
    <property type="entry name" value="Sig_transdc_His_kin_internal"/>
</dbReference>
<reference evidence="8 9" key="1">
    <citation type="submission" date="2019-02" db="EMBL/GenBank/DDBJ databases">
        <title>Genomic Encyclopedia of Type Strains, Phase IV (KMG-IV): sequencing the most valuable type-strain genomes for metagenomic binning, comparative biology and taxonomic classification.</title>
        <authorList>
            <person name="Goeker M."/>
        </authorList>
    </citation>
    <scope>NUCLEOTIDE SEQUENCE [LARGE SCALE GENOMIC DNA]</scope>
    <source>
        <strain evidence="8 9">DSM 29486</strain>
    </source>
</reference>
<dbReference type="Pfam" id="PF02518">
    <property type="entry name" value="HATPase_c"/>
    <property type="match status" value="1"/>
</dbReference>
<gene>
    <name evidence="8" type="ORF">EV209_1707</name>
</gene>
<sequence>MKKKTFSLKGRLVQIIFIGWFVPILLLIVVLGWYMRSNYGEQMLEGLSDQLYFTGKICAERVDTAVTASRASTYDRKLWELYQRYTAEELTPNGLYLRTSNYIFSTYQKEKAFQDVYFWYTENPEVLNYSMTNTSSGGKYEEQREYWVNDHQEVKEIAKTLGTKIRFWQKEDKLYMIRNLMSPEYEHFGTIVMRLNPDYILENLKDFSWSSAVTVYLDSEPVVLSGKQITMEEAGGQMKRIGDGVSRVRGDYLMYEGIPGETLWLGIVMEMDSKMLSEPFVGYWIVVCGMLLMLLVMLALLTRVFRSQVVRPVSVLMRGAEEIEKGNYGGHLEEELRSREFQYLEKSFNQMSDRLKYQFEHIYKEELALRDARIVALQSNINPHFLNNTLEIINWEARMSGNVKVPKMIEALSTLMNAAMDRKKKPLVRLAEEMSYVNAYLYIAQERLGKRLTVVKELDQEMMDYEVPRLIMQPLIENAVKHGVEPRTYGTIRIRVCQTEENLTIEIINDGTLTKEDEQRVARLLDPEYDSSKEPSGNLGISNVNMRVKLLYGENSGLTIENGENNVVIARIRLCKNQSEQKNTTNSQFDNSHFYENEQ</sequence>
<feature type="region of interest" description="Disordered" evidence="5">
    <location>
        <begin position="580"/>
        <end position="599"/>
    </location>
</feature>
<keyword evidence="4" id="KW-0418">Kinase</keyword>
<dbReference type="SMART" id="SM00304">
    <property type="entry name" value="HAMP"/>
    <property type="match status" value="1"/>
</dbReference>
<dbReference type="SUPFAM" id="SSF158472">
    <property type="entry name" value="HAMP domain-like"/>
    <property type="match status" value="1"/>
</dbReference>
<feature type="compositionally biased region" description="Polar residues" evidence="5">
    <location>
        <begin position="580"/>
        <end position="591"/>
    </location>
</feature>
<dbReference type="Pfam" id="PF06580">
    <property type="entry name" value="His_kinase"/>
    <property type="match status" value="1"/>
</dbReference>
<dbReference type="CDD" id="cd06225">
    <property type="entry name" value="HAMP"/>
    <property type="match status" value="1"/>
</dbReference>
<evidence type="ECO:0000313" key="9">
    <source>
        <dbReference type="Proteomes" id="UP000292927"/>
    </source>
</evidence>
<dbReference type="Gene3D" id="3.30.565.10">
    <property type="entry name" value="Histidine kinase-like ATPase, C-terminal domain"/>
    <property type="match status" value="1"/>
</dbReference>
<evidence type="ECO:0000256" key="5">
    <source>
        <dbReference type="SAM" id="MobiDB-lite"/>
    </source>
</evidence>
<evidence type="ECO:0000256" key="1">
    <source>
        <dbReference type="ARBA" id="ARBA00004370"/>
    </source>
</evidence>
<protein>
    <submittedName>
        <fullName evidence="8">HAMP domain-containing protein</fullName>
    </submittedName>
</protein>
<organism evidence="8 9">
    <name type="scientific">Cuneatibacter caecimuris</name>
    <dbReference type="NCBI Taxonomy" id="1796618"/>
    <lineage>
        <taxon>Bacteria</taxon>
        <taxon>Bacillati</taxon>
        <taxon>Bacillota</taxon>
        <taxon>Clostridia</taxon>
        <taxon>Lachnospirales</taxon>
        <taxon>Lachnospiraceae</taxon>
        <taxon>Cuneatibacter</taxon>
    </lineage>
</organism>
<accession>A0A4V2F7N1</accession>
<feature type="transmembrane region" description="Helical" evidence="6">
    <location>
        <begin position="12"/>
        <end position="35"/>
    </location>
</feature>
<keyword evidence="3" id="KW-0808">Transferase</keyword>
<dbReference type="RefSeq" id="WP_130435017.1">
    <property type="nucleotide sequence ID" value="NZ_SGXF01000003.1"/>
</dbReference>
<keyword evidence="6" id="KW-0812">Transmembrane</keyword>
<name>A0A4V2F7N1_9FIRM</name>
<evidence type="ECO:0000256" key="6">
    <source>
        <dbReference type="SAM" id="Phobius"/>
    </source>
</evidence>
<dbReference type="PROSITE" id="PS50885">
    <property type="entry name" value="HAMP"/>
    <property type="match status" value="1"/>
</dbReference>
<evidence type="ECO:0000256" key="2">
    <source>
        <dbReference type="ARBA" id="ARBA00022553"/>
    </source>
</evidence>
<dbReference type="PROSITE" id="PS50007">
    <property type="entry name" value="PIPLC_X_DOMAIN"/>
    <property type="match status" value="1"/>
</dbReference>
<dbReference type="PANTHER" id="PTHR34220">
    <property type="entry name" value="SENSOR HISTIDINE KINASE YPDA"/>
    <property type="match status" value="1"/>
</dbReference>
<evidence type="ECO:0000256" key="4">
    <source>
        <dbReference type="ARBA" id="ARBA00022777"/>
    </source>
</evidence>
<dbReference type="InterPro" id="IPR003594">
    <property type="entry name" value="HATPase_dom"/>
</dbReference>
<dbReference type="InterPro" id="IPR036890">
    <property type="entry name" value="HATPase_C_sf"/>
</dbReference>
<comment type="subcellular location">
    <subcellularLocation>
        <location evidence="1">Membrane</location>
    </subcellularLocation>
</comment>
<evidence type="ECO:0000256" key="3">
    <source>
        <dbReference type="ARBA" id="ARBA00022679"/>
    </source>
</evidence>
<dbReference type="GO" id="GO:0016020">
    <property type="term" value="C:membrane"/>
    <property type="evidence" value="ECO:0007669"/>
    <property type="project" value="UniProtKB-SubCell"/>
</dbReference>
<dbReference type="AlphaFoldDB" id="A0A4V2F7N1"/>
<dbReference type="Pfam" id="PF00672">
    <property type="entry name" value="HAMP"/>
    <property type="match status" value="1"/>
</dbReference>
<dbReference type="InterPro" id="IPR050640">
    <property type="entry name" value="Bact_2-comp_sensor_kinase"/>
</dbReference>
<dbReference type="EMBL" id="SGXF01000003">
    <property type="protein sequence ID" value="RZT00400.1"/>
    <property type="molecule type" value="Genomic_DNA"/>
</dbReference>
<dbReference type="Proteomes" id="UP000292927">
    <property type="component" value="Unassembled WGS sequence"/>
</dbReference>
<dbReference type="Gene3D" id="6.10.340.10">
    <property type="match status" value="1"/>
</dbReference>
<dbReference type="SUPFAM" id="SSF55874">
    <property type="entry name" value="ATPase domain of HSP90 chaperone/DNA topoisomerase II/histidine kinase"/>
    <property type="match status" value="1"/>
</dbReference>
<evidence type="ECO:0000259" key="7">
    <source>
        <dbReference type="PROSITE" id="PS50885"/>
    </source>
</evidence>
<feature type="transmembrane region" description="Helical" evidence="6">
    <location>
        <begin position="281"/>
        <end position="301"/>
    </location>
</feature>
<keyword evidence="6" id="KW-1133">Transmembrane helix</keyword>